<accession>A0A9D4HT88</accession>
<reference evidence="3" key="2">
    <citation type="submission" date="2020-11" db="EMBL/GenBank/DDBJ databases">
        <authorList>
            <person name="McCartney M.A."/>
            <person name="Auch B."/>
            <person name="Kono T."/>
            <person name="Mallez S."/>
            <person name="Becker A."/>
            <person name="Gohl D.M."/>
            <person name="Silverstein K.A.T."/>
            <person name="Koren S."/>
            <person name="Bechman K.B."/>
            <person name="Herman A."/>
            <person name="Abrahante J.E."/>
            <person name="Garbe J."/>
        </authorList>
    </citation>
    <scope>NUCLEOTIDE SEQUENCE</scope>
    <source>
        <strain evidence="3">Duluth1</strain>
        <tissue evidence="3">Whole animal</tissue>
    </source>
</reference>
<protein>
    <submittedName>
        <fullName evidence="3">Uncharacterized protein</fullName>
    </submittedName>
</protein>
<evidence type="ECO:0000256" key="2">
    <source>
        <dbReference type="SAM" id="SignalP"/>
    </source>
</evidence>
<dbReference type="EMBL" id="JAIWYP010000011">
    <property type="protein sequence ID" value="KAH3734155.1"/>
    <property type="molecule type" value="Genomic_DNA"/>
</dbReference>
<keyword evidence="1" id="KW-0812">Transmembrane</keyword>
<comment type="caution">
    <text evidence="3">The sequence shown here is derived from an EMBL/GenBank/DDBJ whole genome shotgun (WGS) entry which is preliminary data.</text>
</comment>
<gene>
    <name evidence="3" type="ORF">DPMN_040595</name>
</gene>
<sequence>MFFQIWVFIFLWLAEEVHSSLQLNKKKGDIQLPIECSLNSDISFKFTNKKFNRTQTIAACSTNINSCYLSDKILARSYAIAKSDVGGILFIIGVGEDTFGTYTCYETYNHTNSAAVDISGNDLQTFCSTGKVITENTLNFIGVVLDGVQTVLLCLGFVCILCITCKVTCCKKRKLLCECRK</sequence>
<proteinExistence type="predicted"/>
<organism evidence="3 4">
    <name type="scientific">Dreissena polymorpha</name>
    <name type="common">Zebra mussel</name>
    <name type="synonym">Mytilus polymorpha</name>
    <dbReference type="NCBI Taxonomy" id="45954"/>
    <lineage>
        <taxon>Eukaryota</taxon>
        <taxon>Metazoa</taxon>
        <taxon>Spiralia</taxon>
        <taxon>Lophotrochozoa</taxon>
        <taxon>Mollusca</taxon>
        <taxon>Bivalvia</taxon>
        <taxon>Autobranchia</taxon>
        <taxon>Heteroconchia</taxon>
        <taxon>Euheterodonta</taxon>
        <taxon>Imparidentia</taxon>
        <taxon>Neoheterodontei</taxon>
        <taxon>Myida</taxon>
        <taxon>Dreissenoidea</taxon>
        <taxon>Dreissenidae</taxon>
        <taxon>Dreissena</taxon>
    </lineage>
</organism>
<name>A0A9D4HT88_DREPO</name>
<evidence type="ECO:0000313" key="3">
    <source>
        <dbReference type="EMBL" id="KAH3734155.1"/>
    </source>
</evidence>
<reference evidence="3" key="1">
    <citation type="journal article" date="2019" name="bioRxiv">
        <title>The Genome of the Zebra Mussel, Dreissena polymorpha: A Resource for Invasive Species Research.</title>
        <authorList>
            <person name="McCartney M.A."/>
            <person name="Auch B."/>
            <person name="Kono T."/>
            <person name="Mallez S."/>
            <person name="Zhang Y."/>
            <person name="Obille A."/>
            <person name="Becker A."/>
            <person name="Abrahante J.E."/>
            <person name="Garbe J."/>
            <person name="Badalamenti J.P."/>
            <person name="Herman A."/>
            <person name="Mangelson H."/>
            <person name="Liachko I."/>
            <person name="Sullivan S."/>
            <person name="Sone E.D."/>
            <person name="Koren S."/>
            <person name="Silverstein K.A.T."/>
            <person name="Beckman K.B."/>
            <person name="Gohl D.M."/>
        </authorList>
    </citation>
    <scope>NUCLEOTIDE SEQUENCE</scope>
    <source>
        <strain evidence="3">Duluth1</strain>
        <tissue evidence="3">Whole animal</tissue>
    </source>
</reference>
<dbReference type="AlphaFoldDB" id="A0A9D4HT88"/>
<keyword evidence="1" id="KW-1133">Transmembrane helix</keyword>
<keyword evidence="1" id="KW-0472">Membrane</keyword>
<feature type="non-terminal residue" evidence="3">
    <location>
        <position position="181"/>
    </location>
</feature>
<evidence type="ECO:0000256" key="1">
    <source>
        <dbReference type="SAM" id="Phobius"/>
    </source>
</evidence>
<keyword evidence="4" id="KW-1185">Reference proteome</keyword>
<keyword evidence="2" id="KW-0732">Signal</keyword>
<evidence type="ECO:0000313" key="4">
    <source>
        <dbReference type="Proteomes" id="UP000828390"/>
    </source>
</evidence>
<dbReference type="Proteomes" id="UP000828390">
    <property type="component" value="Unassembled WGS sequence"/>
</dbReference>
<feature type="transmembrane region" description="Helical" evidence="1">
    <location>
        <begin position="140"/>
        <end position="164"/>
    </location>
</feature>
<feature type="signal peptide" evidence="2">
    <location>
        <begin position="1"/>
        <end position="19"/>
    </location>
</feature>
<feature type="chain" id="PRO_5039323699" evidence="2">
    <location>
        <begin position="20"/>
        <end position="181"/>
    </location>
</feature>